<sequence>MTDAADACVRTADGPSANDILTSTANTDEIARTASNENGFIGE</sequence>
<evidence type="ECO:0000256" key="1">
    <source>
        <dbReference type="SAM" id="MobiDB-lite"/>
    </source>
</evidence>
<comment type="caution">
    <text evidence="2">The sequence shown here is derived from an EMBL/GenBank/DDBJ whole genome shotgun (WGS) entry which is preliminary data.</text>
</comment>
<protein>
    <submittedName>
        <fullName evidence="2">Uncharacterized protein</fullName>
    </submittedName>
</protein>
<evidence type="ECO:0000313" key="3">
    <source>
        <dbReference type="Proteomes" id="UP000010959"/>
    </source>
</evidence>
<reference evidence="2 3" key="1">
    <citation type="journal article" date="2013" name="Mar. Genomics">
        <title>Expression of sulfatases in Rhodopirellula baltica and the diversity of sulfatases in the genus Rhodopirellula.</title>
        <authorList>
            <person name="Wegner C.E."/>
            <person name="Richter-Heitmann T."/>
            <person name="Klindworth A."/>
            <person name="Klockow C."/>
            <person name="Richter M."/>
            <person name="Achstetter T."/>
            <person name="Glockner F.O."/>
            <person name="Harder J."/>
        </authorList>
    </citation>
    <scope>NUCLEOTIDE SEQUENCE [LARGE SCALE GENOMIC DNA]</scope>
    <source>
        <strain evidence="2 3">SWK14</strain>
    </source>
</reference>
<accession>L7CD98</accession>
<evidence type="ECO:0000313" key="2">
    <source>
        <dbReference type="EMBL" id="ELP31066.1"/>
    </source>
</evidence>
<name>L7CD98_RHOBT</name>
<proteinExistence type="predicted"/>
<feature type="region of interest" description="Disordered" evidence="1">
    <location>
        <begin position="1"/>
        <end position="21"/>
    </location>
</feature>
<dbReference type="EMBL" id="AMWG01000135">
    <property type="protein sequence ID" value="ELP31066.1"/>
    <property type="molecule type" value="Genomic_DNA"/>
</dbReference>
<organism evidence="2 3">
    <name type="scientific">Rhodopirellula baltica SWK14</name>
    <dbReference type="NCBI Taxonomy" id="993516"/>
    <lineage>
        <taxon>Bacteria</taxon>
        <taxon>Pseudomonadati</taxon>
        <taxon>Planctomycetota</taxon>
        <taxon>Planctomycetia</taxon>
        <taxon>Pirellulales</taxon>
        <taxon>Pirellulaceae</taxon>
        <taxon>Rhodopirellula</taxon>
    </lineage>
</organism>
<gene>
    <name evidence="2" type="ORF">RBSWK_05065</name>
</gene>
<dbReference type="Proteomes" id="UP000010959">
    <property type="component" value="Unassembled WGS sequence"/>
</dbReference>
<dbReference type="AlphaFoldDB" id="L7CD98"/>